<protein>
    <submittedName>
        <fullName evidence="4">HAD-IB family hydrolase</fullName>
    </submittedName>
</protein>
<dbReference type="InterPro" id="IPR006385">
    <property type="entry name" value="HAD_hydro_SerB1"/>
</dbReference>
<reference evidence="4 5" key="1">
    <citation type="submission" date="2019-08" db="EMBL/GenBank/DDBJ databases">
        <title>Bradymonadales sp. TMQ4.</title>
        <authorList>
            <person name="Liang Q."/>
        </authorList>
    </citation>
    <scope>NUCLEOTIDE SEQUENCE [LARGE SCALE GENOMIC DNA]</scope>
    <source>
        <strain evidence="4 5">TMQ4</strain>
    </source>
</reference>
<organism evidence="4 5">
    <name type="scientific">Lujinxingia vulgaris</name>
    <dbReference type="NCBI Taxonomy" id="2600176"/>
    <lineage>
        <taxon>Bacteria</taxon>
        <taxon>Deltaproteobacteria</taxon>
        <taxon>Bradymonadales</taxon>
        <taxon>Lujinxingiaceae</taxon>
        <taxon>Lujinxingia</taxon>
    </lineage>
</organism>
<dbReference type="Proteomes" id="UP000321412">
    <property type="component" value="Unassembled WGS sequence"/>
</dbReference>
<comment type="caution">
    <text evidence="4">The sequence shown here is derived from an EMBL/GenBank/DDBJ whole genome shotgun (WGS) entry which is preliminary data.</text>
</comment>
<evidence type="ECO:0000313" key="5">
    <source>
        <dbReference type="Proteomes" id="UP000321412"/>
    </source>
</evidence>
<dbReference type="NCBIfam" id="TIGR01488">
    <property type="entry name" value="HAD-SF-IB"/>
    <property type="match status" value="1"/>
</dbReference>
<proteinExistence type="predicted"/>
<keyword evidence="3" id="KW-0460">Magnesium</keyword>
<keyword evidence="1" id="KW-0479">Metal-binding</keyword>
<evidence type="ECO:0000313" key="4">
    <source>
        <dbReference type="EMBL" id="TXD39181.1"/>
    </source>
</evidence>
<dbReference type="PANTHER" id="PTHR43344">
    <property type="entry name" value="PHOSPHOSERINE PHOSPHATASE"/>
    <property type="match status" value="1"/>
</dbReference>
<dbReference type="Gene3D" id="1.20.1440.100">
    <property type="entry name" value="SG protein - dephosphorylation function"/>
    <property type="match status" value="1"/>
</dbReference>
<dbReference type="OrthoDB" id="9784466at2"/>
<dbReference type="NCBIfam" id="TIGR01490">
    <property type="entry name" value="HAD-SF-IB-hyp1"/>
    <property type="match status" value="1"/>
</dbReference>
<accession>A0A5C6XCR0</accession>
<keyword evidence="2 4" id="KW-0378">Hydrolase</keyword>
<evidence type="ECO:0000256" key="1">
    <source>
        <dbReference type="ARBA" id="ARBA00022723"/>
    </source>
</evidence>
<dbReference type="RefSeq" id="WP_146979613.1">
    <property type="nucleotide sequence ID" value="NZ_VOSM01000001.1"/>
</dbReference>
<dbReference type="InterPro" id="IPR036412">
    <property type="entry name" value="HAD-like_sf"/>
</dbReference>
<gene>
    <name evidence="4" type="ORF">FRC98_01915</name>
</gene>
<dbReference type="InterPro" id="IPR050582">
    <property type="entry name" value="HAD-like_SerB"/>
</dbReference>
<dbReference type="Pfam" id="PF12710">
    <property type="entry name" value="HAD"/>
    <property type="match status" value="1"/>
</dbReference>
<evidence type="ECO:0000256" key="2">
    <source>
        <dbReference type="ARBA" id="ARBA00022801"/>
    </source>
</evidence>
<dbReference type="AlphaFoldDB" id="A0A5C6XCR0"/>
<dbReference type="EMBL" id="VOSM01000001">
    <property type="protein sequence ID" value="TXD39181.1"/>
    <property type="molecule type" value="Genomic_DNA"/>
</dbReference>
<sequence length="224" mass="25671">MTQPTGRPAAFFDLDRTLIAINSAFVYARHERRAGRISALQFLKASAWMGLYHLSLVDMERAFAEAVRHYRGQPAESLRERTRQFFEDHVLKTVQPGAEAALERHRAEAHPLVLLTASSPFMSKLAADHWQLDAWLSNQFPIDADGALRGTFERPICYGPGKVFWATKWAEQAGVDLKASYFYTDSYSDLPMLLEVGHPRVVNPDPRLRREAQRRGWTIEDWTR</sequence>
<name>A0A5C6XCR0_9DELT</name>
<dbReference type="PANTHER" id="PTHR43344:SF13">
    <property type="entry name" value="PHOSPHATASE RV3661-RELATED"/>
    <property type="match status" value="1"/>
</dbReference>
<evidence type="ECO:0000256" key="3">
    <source>
        <dbReference type="ARBA" id="ARBA00022842"/>
    </source>
</evidence>
<dbReference type="GO" id="GO:0046872">
    <property type="term" value="F:metal ion binding"/>
    <property type="evidence" value="ECO:0007669"/>
    <property type="project" value="UniProtKB-KW"/>
</dbReference>
<dbReference type="GO" id="GO:0016787">
    <property type="term" value="F:hydrolase activity"/>
    <property type="evidence" value="ECO:0007669"/>
    <property type="project" value="UniProtKB-KW"/>
</dbReference>
<dbReference type="Gene3D" id="3.40.50.1000">
    <property type="entry name" value="HAD superfamily/HAD-like"/>
    <property type="match status" value="1"/>
</dbReference>
<keyword evidence="5" id="KW-1185">Reference proteome</keyword>
<dbReference type="InterPro" id="IPR023214">
    <property type="entry name" value="HAD_sf"/>
</dbReference>
<dbReference type="SUPFAM" id="SSF56784">
    <property type="entry name" value="HAD-like"/>
    <property type="match status" value="1"/>
</dbReference>